<dbReference type="GO" id="GO:0004822">
    <property type="term" value="F:isoleucine-tRNA ligase activity"/>
    <property type="evidence" value="ECO:0007669"/>
    <property type="project" value="UniProtKB-EC"/>
</dbReference>
<dbReference type="Gene3D" id="1.10.730.20">
    <property type="match status" value="1"/>
</dbReference>
<dbReference type="InterPro" id="IPR005373">
    <property type="entry name" value="PHAF1"/>
</dbReference>
<dbReference type="Gene3D" id="3.40.50.620">
    <property type="entry name" value="HUPs"/>
    <property type="match status" value="2"/>
</dbReference>
<dbReference type="GO" id="GO:0006428">
    <property type="term" value="P:isoleucyl-tRNA aminoacylation"/>
    <property type="evidence" value="ECO:0007669"/>
    <property type="project" value="InterPro"/>
</dbReference>
<dbReference type="HAMAP" id="MF_02002">
    <property type="entry name" value="Ile_tRNA_synth_type1"/>
    <property type="match status" value="1"/>
</dbReference>
<comment type="subcellular location">
    <subcellularLocation>
        <location evidence="1">Mitochondrion</location>
    </subcellularLocation>
</comment>
<keyword evidence="4" id="KW-0436">Ligase</keyword>
<evidence type="ECO:0000256" key="1">
    <source>
        <dbReference type="ARBA" id="ARBA00004173"/>
    </source>
</evidence>
<feature type="region of interest" description="Disordered" evidence="12">
    <location>
        <begin position="281"/>
        <end position="329"/>
    </location>
</feature>
<organism evidence="15 16">
    <name type="scientific">Trichoglossum hirsutum</name>
    <dbReference type="NCBI Taxonomy" id="265104"/>
    <lineage>
        <taxon>Eukaryota</taxon>
        <taxon>Fungi</taxon>
        <taxon>Dikarya</taxon>
        <taxon>Ascomycota</taxon>
        <taxon>Pezizomycotina</taxon>
        <taxon>Geoglossomycetes</taxon>
        <taxon>Geoglossales</taxon>
        <taxon>Geoglossaceae</taxon>
        <taxon>Trichoglossum</taxon>
    </lineage>
</organism>
<dbReference type="InterPro" id="IPR002301">
    <property type="entry name" value="Ile-tRNA-ligase"/>
</dbReference>
<dbReference type="GO" id="GO:0002161">
    <property type="term" value="F:aminoacyl-tRNA deacylase activity"/>
    <property type="evidence" value="ECO:0007669"/>
    <property type="project" value="InterPro"/>
</dbReference>
<evidence type="ECO:0000256" key="3">
    <source>
        <dbReference type="ARBA" id="ARBA00013165"/>
    </source>
</evidence>
<accession>A0A9P8LIK1</accession>
<dbReference type="GO" id="GO:0005524">
    <property type="term" value="F:ATP binding"/>
    <property type="evidence" value="ECO:0007669"/>
    <property type="project" value="UniProtKB-KW"/>
</dbReference>
<proteinExistence type="inferred from homology"/>
<dbReference type="InterPro" id="IPR023585">
    <property type="entry name" value="Ile-tRNA-ligase_type1"/>
</dbReference>
<evidence type="ECO:0000313" key="15">
    <source>
        <dbReference type="EMBL" id="KAH0566045.1"/>
    </source>
</evidence>
<dbReference type="InterPro" id="IPR001412">
    <property type="entry name" value="aa-tRNA-synth_I_CS"/>
</dbReference>
<dbReference type="GO" id="GO:0000049">
    <property type="term" value="F:tRNA binding"/>
    <property type="evidence" value="ECO:0007669"/>
    <property type="project" value="InterPro"/>
</dbReference>
<feature type="region of interest" description="Disordered" evidence="12">
    <location>
        <begin position="353"/>
        <end position="383"/>
    </location>
</feature>
<dbReference type="NCBIfam" id="TIGR00392">
    <property type="entry name" value="ileS"/>
    <property type="match status" value="1"/>
</dbReference>
<evidence type="ECO:0000256" key="11">
    <source>
        <dbReference type="ARBA" id="ARBA00068280"/>
    </source>
</evidence>
<dbReference type="PANTHER" id="PTHR42765:SF1">
    <property type="entry name" value="ISOLEUCINE--TRNA LIGASE, MITOCHONDRIAL"/>
    <property type="match status" value="1"/>
</dbReference>
<evidence type="ECO:0000256" key="12">
    <source>
        <dbReference type="SAM" id="MobiDB-lite"/>
    </source>
</evidence>
<sequence>MTLFSAQVYPGKGLGPLVLGASLHDVLHRLKAEPQTYPTIDLSYSSSQPISTPILLALPANGVRLRFDGPDQRLRLIEILDFSKSRLSYKNVEIVKPSSSNTAATALQPQASPGPSFRHVYNRLFGPTFPGEYISPSSRDGEAAGTYILSYPGIAFTFSIQASAWSANLDFVALLSSSAASPASSMAIFIGSSWSDARASIFTLTPPHPRSLSLAGRGKEGGADEVELVKVHGEGCIELVRRFGPPFWIILSQTTPQDLVAELGPPDAIYRKNDRRLAIHKARSSGNRHPSGVNSKYGGQDESTDTDQSSSHTTTDDSDEGGSPSANKSHDITSAECFYNYFHHGFDVFISSPTTPSARSPTSPRAPPSPPSTVKDSSNSTPTSCLTATKLLLHANIPGSYPFNRHRRSRWTLEHVPSAQHPDPLSSEMPFSDIANRLREVWKTTYNSEDEEKSLQRGMVLNRGWGDSPGSSCELLGGWEESIGGNRKGTGDLTGDCEQSLGNTELFGYPGLVFEVLKNGASTFPPRISAADRAALLKKCTDDLYSWQRQQRPSDDAFILHDGPPYANGSLHIGHALNKILKDIICRFQLSQGKRVGFVPGWDCHGLPIELRALQQQQQRKLGVSTLTDATNLDVDAVTVRTIARELASRTIEEQRQGFKEWGVIGDWEGAWKTMDHDFEIRQLEVFKRMVGRDEGLIYRRYKPVYWSPSSVTALAEAELEYRVDHESTAAFVKFPISELPTHLADKPDIDLANLHAVIWTTTPWTLPANKAIAVQKHMTYAIIELPDGSQLLVAESRIPYLSKLFLGQSTKVILKHILGAELIGSTKYVNIFQDQAPLPQCFIHADFVSADSGSGLVHCAPGHGMDDYEVCAKLGIEVFAPVDERGCFTKAALAEDPSLLEGKSVLNEGTEVVLGYLKGKGHVLHTHKYTHKYPYDWRSKLPIIIRATEQWFADVGCIKEAALKSLENVRFIPDLGRSRLESFIKDRSEWCISRQRAWGVPIPALFHKISGAAVLTEDSVTHIMSVIEKRGIDNWWTDARDDSAWIPPRMLGPSGENMYERGKDTMDVWFDSGTSWAILNGRHAREKGPLSDVYIEGTDQHRGWFQSSLLTYIAYQTASEMTGPTLAAPFKTLITHGFTLDQDGRKMSKSLGNVISPSEIMAGTLLPPIQGKGKKTRIADHANPVCDGLGPDALRLWVAGSDYTRDIVIGSPVLKAVNASLHKLRVTVKLLLGALQDWDPKDTVEYGNLSYVDKIALLQLSVVNKTVLEAYRSYEFYKVVNTINRWVNLSLSSFYIEIIKDRLYADESRSLGRRAAQTVLFQIYMNLLGMLAPVTPLLVEEAWHHTPASVKHDIRHPLQQLYPPIQEEWDNQLLAGDLPPILRANDAVKLAQELARKEKRLGSSLQSSIHLAFPSDSPATYGLFQRYLADLESLFVVSSVSLHQSPINKSIIDHAEWSYSADFETLESGKAQAYILPPTAAKCVRCWRYKVHTAASTEAALCGRCADVMAKINETVHSSSDHRE</sequence>
<protein>
    <recommendedName>
        <fullName evidence="11">Isoleucine--tRNA ligase, mitochondrial</fullName>
        <ecNumber evidence="3">6.1.1.5</ecNumber>
    </recommendedName>
    <alternativeName>
        <fullName evidence="9">Isoleucyl-tRNA synthetase</fullName>
    </alternativeName>
</protein>
<dbReference type="InterPro" id="IPR013155">
    <property type="entry name" value="M/V/L/I-tRNA-synth_anticd-bd"/>
</dbReference>
<comment type="caution">
    <text evidence="15">The sequence shown here is derived from an EMBL/GenBank/DDBJ whole genome shotgun (WGS) entry which is preliminary data.</text>
</comment>
<dbReference type="InterPro" id="IPR009080">
    <property type="entry name" value="tRNAsynth_Ia_anticodon-bd"/>
</dbReference>
<dbReference type="InterPro" id="IPR050081">
    <property type="entry name" value="Ile-tRNA_ligase"/>
</dbReference>
<dbReference type="InterPro" id="IPR002300">
    <property type="entry name" value="aa-tRNA-synth_Ia"/>
</dbReference>
<feature type="domain" description="Aminoacyl-tRNA synthetase class Ia" evidence="13">
    <location>
        <begin position="542"/>
        <end position="1209"/>
    </location>
</feature>
<dbReference type="PROSITE" id="PS00178">
    <property type="entry name" value="AA_TRNA_LIGASE_I"/>
    <property type="match status" value="1"/>
</dbReference>
<evidence type="ECO:0000256" key="2">
    <source>
        <dbReference type="ARBA" id="ARBA00005594"/>
    </source>
</evidence>
<dbReference type="PRINTS" id="PR00984">
    <property type="entry name" value="TRNASYNTHILE"/>
</dbReference>
<feature type="compositionally biased region" description="Low complexity" evidence="12">
    <location>
        <begin position="353"/>
        <end position="363"/>
    </location>
</feature>
<dbReference type="PANTHER" id="PTHR42765">
    <property type="entry name" value="SOLEUCYL-TRNA SYNTHETASE"/>
    <property type="match status" value="1"/>
</dbReference>
<name>A0A9P8LIK1_9PEZI</name>
<keyword evidence="7" id="KW-0648">Protein biosynthesis</keyword>
<dbReference type="Pfam" id="PF08264">
    <property type="entry name" value="Anticodon_1"/>
    <property type="match status" value="1"/>
</dbReference>
<feature type="domain" description="Methionyl/Valyl/Leucyl/Isoleucyl-tRNA synthetase anticodon-binding" evidence="14">
    <location>
        <begin position="1254"/>
        <end position="1396"/>
    </location>
</feature>
<comment type="similarity">
    <text evidence="2">Belongs to the class-I aminoacyl-tRNA synthetase family.</text>
</comment>
<dbReference type="Pfam" id="PF03676">
    <property type="entry name" value="PHAF1"/>
    <property type="match status" value="2"/>
</dbReference>
<keyword evidence="16" id="KW-1185">Reference proteome</keyword>
<dbReference type="Gene3D" id="3.90.740.10">
    <property type="entry name" value="Valyl/Leucyl/Isoleucyl-tRNA synthetase, editing domain"/>
    <property type="match status" value="1"/>
</dbReference>
<dbReference type="GO" id="GO:0005739">
    <property type="term" value="C:mitochondrion"/>
    <property type="evidence" value="ECO:0007669"/>
    <property type="project" value="UniProtKB-SubCell"/>
</dbReference>
<comment type="catalytic activity">
    <reaction evidence="10">
        <text>tRNA(Ile) + L-isoleucine + ATP = L-isoleucyl-tRNA(Ile) + AMP + diphosphate</text>
        <dbReference type="Rhea" id="RHEA:11060"/>
        <dbReference type="Rhea" id="RHEA-COMP:9666"/>
        <dbReference type="Rhea" id="RHEA-COMP:9695"/>
        <dbReference type="ChEBI" id="CHEBI:30616"/>
        <dbReference type="ChEBI" id="CHEBI:33019"/>
        <dbReference type="ChEBI" id="CHEBI:58045"/>
        <dbReference type="ChEBI" id="CHEBI:78442"/>
        <dbReference type="ChEBI" id="CHEBI:78528"/>
        <dbReference type="ChEBI" id="CHEBI:456215"/>
        <dbReference type="EC" id="6.1.1.5"/>
    </reaction>
</comment>
<dbReference type="FunFam" id="3.40.50.620:FF:000111">
    <property type="entry name" value="Mitochondrial isoleucyl-tRNA synthetase"/>
    <property type="match status" value="1"/>
</dbReference>
<dbReference type="InterPro" id="IPR009008">
    <property type="entry name" value="Val/Leu/Ile-tRNA-synth_edit"/>
</dbReference>
<gene>
    <name evidence="15" type="ORF">GP486_000566</name>
</gene>
<dbReference type="GO" id="GO:0032543">
    <property type="term" value="P:mitochondrial translation"/>
    <property type="evidence" value="ECO:0007669"/>
    <property type="project" value="TreeGrafter"/>
</dbReference>
<dbReference type="SUPFAM" id="SSF52374">
    <property type="entry name" value="Nucleotidylyl transferase"/>
    <property type="match status" value="1"/>
</dbReference>
<feature type="compositionally biased region" description="Polar residues" evidence="12">
    <location>
        <begin position="374"/>
        <end position="383"/>
    </location>
</feature>
<evidence type="ECO:0000256" key="9">
    <source>
        <dbReference type="ARBA" id="ARBA00032665"/>
    </source>
</evidence>
<keyword evidence="6" id="KW-0067">ATP-binding</keyword>
<dbReference type="Proteomes" id="UP000750711">
    <property type="component" value="Unassembled WGS sequence"/>
</dbReference>
<evidence type="ECO:0000313" key="16">
    <source>
        <dbReference type="Proteomes" id="UP000750711"/>
    </source>
</evidence>
<reference evidence="15" key="1">
    <citation type="submission" date="2021-03" db="EMBL/GenBank/DDBJ databases">
        <title>Comparative genomics and phylogenomic investigation of the class Geoglossomycetes provide insights into ecological specialization and systematics.</title>
        <authorList>
            <person name="Melie T."/>
            <person name="Pirro S."/>
            <person name="Miller A.N."/>
            <person name="Quandt A."/>
        </authorList>
    </citation>
    <scope>NUCLEOTIDE SEQUENCE</scope>
    <source>
        <strain evidence="15">CAQ_001_2017</strain>
    </source>
</reference>
<dbReference type="EC" id="6.1.1.5" evidence="3"/>
<dbReference type="EMBL" id="JAGHQM010000039">
    <property type="protein sequence ID" value="KAH0566045.1"/>
    <property type="molecule type" value="Genomic_DNA"/>
</dbReference>
<evidence type="ECO:0000256" key="10">
    <source>
        <dbReference type="ARBA" id="ARBA00048359"/>
    </source>
</evidence>
<dbReference type="InterPro" id="IPR033708">
    <property type="entry name" value="Anticodon_Ile_BEm"/>
</dbReference>
<evidence type="ECO:0000256" key="8">
    <source>
        <dbReference type="ARBA" id="ARBA00023146"/>
    </source>
</evidence>
<feature type="compositionally biased region" description="Polar residues" evidence="12">
    <location>
        <begin position="284"/>
        <end position="294"/>
    </location>
</feature>
<dbReference type="InterPro" id="IPR014729">
    <property type="entry name" value="Rossmann-like_a/b/a_fold"/>
</dbReference>
<evidence type="ECO:0000256" key="4">
    <source>
        <dbReference type="ARBA" id="ARBA00022598"/>
    </source>
</evidence>
<dbReference type="Pfam" id="PF00133">
    <property type="entry name" value="tRNA-synt_1"/>
    <property type="match status" value="1"/>
</dbReference>
<evidence type="ECO:0000259" key="13">
    <source>
        <dbReference type="Pfam" id="PF00133"/>
    </source>
</evidence>
<dbReference type="CDD" id="cd07960">
    <property type="entry name" value="Anticodon_Ia_Ile_BEm"/>
    <property type="match status" value="1"/>
</dbReference>
<dbReference type="SUPFAM" id="SSF47323">
    <property type="entry name" value="Anticodon-binding domain of a subclass of class I aminoacyl-tRNA synthetases"/>
    <property type="match status" value="1"/>
</dbReference>
<evidence type="ECO:0000256" key="6">
    <source>
        <dbReference type="ARBA" id="ARBA00022840"/>
    </source>
</evidence>
<keyword evidence="8" id="KW-0030">Aminoacyl-tRNA synthetase</keyword>
<keyword evidence="5" id="KW-0547">Nucleotide-binding</keyword>
<evidence type="ECO:0000259" key="14">
    <source>
        <dbReference type="Pfam" id="PF08264"/>
    </source>
</evidence>
<evidence type="ECO:0000256" key="7">
    <source>
        <dbReference type="ARBA" id="ARBA00022917"/>
    </source>
</evidence>
<evidence type="ECO:0000256" key="5">
    <source>
        <dbReference type="ARBA" id="ARBA00022741"/>
    </source>
</evidence>
<dbReference type="SUPFAM" id="SSF50677">
    <property type="entry name" value="ValRS/IleRS/LeuRS editing domain"/>
    <property type="match status" value="1"/>
</dbReference>